<keyword evidence="4" id="KW-0949">S-adenosyl-L-methionine</keyword>
<dbReference type="SFLD" id="SFLDG01066">
    <property type="entry name" value="organic_radical-activating_enz"/>
    <property type="match status" value="1"/>
</dbReference>
<dbReference type="SFLD" id="SFLDS00029">
    <property type="entry name" value="Radical_SAM"/>
    <property type="match status" value="1"/>
</dbReference>
<organism evidence="10 11">
    <name type="scientific">Tractidigestivibacter montrealensis</name>
    <dbReference type="NCBI Taxonomy" id="2972466"/>
    <lineage>
        <taxon>Bacteria</taxon>
        <taxon>Bacillati</taxon>
        <taxon>Actinomycetota</taxon>
        <taxon>Coriobacteriia</taxon>
        <taxon>Coriobacteriales</taxon>
        <taxon>Atopobiaceae</taxon>
        <taxon>Tractidigestivibacter</taxon>
    </lineage>
</organism>
<dbReference type="PROSITE" id="PS01087">
    <property type="entry name" value="RADICAL_ACTIVATING"/>
    <property type="match status" value="1"/>
</dbReference>
<accession>A0ABT1Z610</accession>
<dbReference type="Gene3D" id="3.20.20.70">
    <property type="entry name" value="Aldolase class I"/>
    <property type="match status" value="1"/>
</dbReference>
<dbReference type="SFLD" id="SFLDG01118">
    <property type="entry name" value="activating_enzymes__group_2"/>
    <property type="match status" value="1"/>
</dbReference>
<evidence type="ECO:0000313" key="10">
    <source>
        <dbReference type="EMBL" id="MCR9035634.1"/>
    </source>
</evidence>
<dbReference type="PROSITE" id="PS51918">
    <property type="entry name" value="RADICAL_SAM"/>
    <property type="match status" value="1"/>
</dbReference>
<proteinExistence type="inferred from homology"/>
<sequence>MTTATITNVQRFSLHDGGGIRTVVFVKGCPFRCPWCCNPENLSPKPQEVWHRSLCIRCSMRSGEFSAEACPKSAAECPTGAKELLGIERSAEELAEECQRDAVFYEESGGGVTLSGGECLSYQGFAEEFLQYCKERGMRTAIETTLAVPLADAEKLVACCDLFLVDFKIADRERSMETTGIDPDVRDKNLRRIIGLGARVVGRMPIIPGFTDSRGNVSQNVASLVELGITRVDVLPFHQLGKGKYDAAGMDYALKDMRQLSVDDIEWVIRLCESAGLHAMANGG</sequence>
<evidence type="ECO:0000256" key="6">
    <source>
        <dbReference type="ARBA" id="ARBA00023002"/>
    </source>
</evidence>
<dbReference type="InterPro" id="IPR012839">
    <property type="entry name" value="Organic_radical_activase"/>
</dbReference>
<evidence type="ECO:0000313" key="11">
    <source>
        <dbReference type="Proteomes" id="UP001204320"/>
    </source>
</evidence>
<keyword evidence="5" id="KW-0479">Metal-binding</keyword>
<keyword evidence="8" id="KW-0411">Iron-sulfur</keyword>
<dbReference type="InterPro" id="IPR001989">
    <property type="entry name" value="Radical_activat_CS"/>
</dbReference>
<dbReference type="NCBIfam" id="TIGR02494">
    <property type="entry name" value="PFLE_PFLC"/>
    <property type="match status" value="1"/>
</dbReference>
<dbReference type="Proteomes" id="UP001204320">
    <property type="component" value="Unassembled WGS sequence"/>
</dbReference>
<dbReference type="SUPFAM" id="SSF102114">
    <property type="entry name" value="Radical SAM enzymes"/>
    <property type="match status" value="1"/>
</dbReference>
<dbReference type="Pfam" id="PF04055">
    <property type="entry name" value="Radical_SAM"/>
    <property type="match status" value="1"/>
</dbReference>
<keyword evidence="6" id="KW-0560">Oxidoreductase</keyword>
<dbReference type="InterPro" id="IPR040074">
    <property type="entry name" value="BssD/PflA/YjjW"/>
</dbReference>
<gene>
    <name evidence="10" type="ORF">NVS32_01485</name>
</gene>
<comment type="similarity">
    <text evidence="2">Belongs to the organic radical-activating enzymes family.</text>
</comment>
<dbReference type="PANTHER" id="PTHR30352:SF4">
    <property type="entry name" value="PYRUVATE FORMATE-LYASE 2-ACTIVATING ENZYME"/>
    <property type="match status" value="1"/>
</dbReference>
<comment type="cofactor">
    <cofactor evidence="1">
        <name>[4Fe-4S] cluster</name>
        <dbReference type="ChEBI" id="CHEBI:49883"/>
    </cofactor>
</comment>
<comment type="caution">
    <text evidence="10">The sequence shown here is derived from an EMBL/GenBank/DDBJ whole genome shotgun (WGS) entry which is preliminary data.</text>
</comment>
<dbReference type="InterPro" id="IPR034457">
    <property type="entry name" value="Organic_radical-activating"/>
</dbReference>
<dbReference type="InterPro" id="IPR007197">
    <property type="entry name" value="rSAM"/>
</dbReference>
<dbReference type="InterPro" id="IPR058240">
    <property type="entry name" value="rSAM_sf"/>
</dbReference>
<evidence type="ECO:0000256" key="5">
    <source>
        <dbReference type="ARBA" id="ARBA00022723"/>
    </source>
</evidence>
<evidence type="ECO:0000259" key="9">
    <source>
        <dbReference type="PROSITE" id="PS51918"/>
    </source>
</evidence>
<evidence type="ECO:0000256" key="3">
    <source>
        <dbReference type="ARBA" id="ARBA00022485"/>
    </source>
</evidence>
<evidence type="ECO:0000256" key="7">
    <source>
        <dbReference type="ARBA" id="ARBA00023004"/>
    </source>
</evidence>
<name>A0ABT1Z610_9ACTN</name>
<keyword evidence="7" id="KW-0408">Iron</keyword>
<dbReference type="InterPro" id="IPR013785">
    <property type="entry name" value="Aldolase_TIM"/>
</dbReference>
<dbReference type="EMBL" id="JANSKA010000001">
    <property type="protein sequence ID" value="MCR9035634.1"/>
    <property type="molecule type" value="Genomic_DNA"/>
</dbReference>
<feature type="domain" description="Radical SAM core" evidence="9">
    <location>
        <begin position="15"/>
        <end position="278"/>
    </location>
</feature>
<evidence type="ECO:0000256" key="4">
    <source>
        <dbReference type="ARBA" id="ARBA00022691"/>
    </source>
</evidence>
<evidence type="ECO:0000256" key="1">
    <source>
        <dbReference type="ARBA" id="ARBA00001966"/>
    </source>
</evidence>
<dbReference type="RefSeq" id="WP_258498428.1">
    <property type="nucleotide sequence ID" value="NZ_JANSKA010000001.1"/>
</dbReference>
<protein>
    <submittedName>
        <fullName evidence="10">Glycyl-radical enzyme activating protein</fullName>
    </submittedName>
</protein>
<evidence type="ECO:0000256" key="2">
    <source>
        <dbReference type="ARBA" id="ARBA00009777"/>
    </source>
</evidence>
<dbReference type="PIRSF" id="PIRSF000371">
    <property type="entry name" value="PFL_act_enz"/>
    <property type="match status" value="1"/>
</dbReference>
<keyword evidence="11" id="KW-1185">Reference proteome</keyword>
<evidence type="ECO:0000256" key="8">
    <source>
        <dbReference type="ARBA" id="ARBA00023014"/>
    </source>
</evidence>
<reference evidence="10 11" key="1">
    <citation type="submission" date="2022-08" db="EMBL/GenBank/DDBJ databases">
        <title>Tractidigestivibacter montrealensis type strain KD21.</title>
        <authorList>
            <person name="Diop K."/>
            <person name="Richard C."/>
            <person name="Routy B."/>
        </authorList>
    </citation>
    <scope>NUCLEOTIDE SEQUENCE [LARGE SCALE GENOMIC DNA]</scope>
    <source>
        <strain evidence="10 11">KD21</strain>
    </source>
</reference>
<keyword evidence="3" id="KW-0004">4Fe-4S</keyword>
<dbReference type="PANTHER" id="PTHR30352">
    <property type="entry name" value="PYRUVATE FORMATE-LYASE-ACTIVATING ENZYME"/>
    <property type="match status" value="1"/>
</dbReference>
<dbReference type="CDD" id="cd01335">
    <property type="entry name" value="Radical_SAM"/>
    <property type="match status" value="1"/>
</dbReference>